<dbReference type="Proteomes" id="UP000792457">
    <property type="component" value="Unassembled WGS sequence"/>
</dbReference>
<dbReference type="PANTHER" id="PTHR33939">
    <property type="entry name" value="PROTEIN CBG22215"/>
    <property type="match status" value="1"/>
</dbReference>
<dbReference type="GO" id="GO:0003676">
    <property type="term" value="F:nucleic acid binding"/>
    <property type="evidence" value="ECO:0007669"/>
    <property type="project" value="InterPro"/>
</dbReference>
<protein>
    <recommendedName>
        <fullName evidence="2">Tc1-like transposase DDE domain-containing protein</fullName>
    </recommendedName>
</protein>
<keyword evidence="1" id="KW-0732">Signal</keyword>
<dbReference type="InterPro" id="IPR038717">
    <property type="entry name" value="Tc1-like_DDE_dom"/>
</dbReference>
<evidence type="ECO:0000256" key="1">
    <source>
        <dbReference type="SAM" id="SignalP"/>
    </source>
</evidence>
<feature type="domain" description="Tc1-like transposase DDE" evidence="2">
    <location>
        <begin position="101"/>
        <end position="208"/>
    </location>
</feature>
<feature type="chain" id="PRO_5035478346" description="Tc1-like transposase DDE domain-containing protein" evidence="1">
    <location>
        <begin position="17"/>
        <end position="297"/>
    </location>
</feature>
<evidence type="ECO:0000259" key="2">
    <source>
        <dbReference type="Pfam" id="PF13358"/>
    </source>
</evidence>
<accession>A0A8K0NWJ6</accession>
<dbReference type="Gene3D" id="3.30.420.10">
    <property type="entry name" value="Ribonuclease H-like superfamily/Ribonuclease H"/>
    <property type="match status" value="1"/>
</dbReference>
<dbReference type="EMBL" id="KZ308312">
    <property type="protein sequence ID" value="KAG8227150.1"/>
    <property type="molecule type" value="Genomic_DNA"/>
</dbReference>
<dbReference type="Pfam" id="PF13358">
    <property type="entry name" value="DDE_3"/>
    <property type="match status" value="1"/>
</dbReference>
<evidence type="ECO:0000313" key="3">
    <source>
        <dbReference type="EMBL" id="KAG8227150.1"/>
    </source>
</evidence>
<reference evidence="3" key="2">
    <citation type="submission" date="2017-10" db="EMBL/GenBank/DDBJ databases">
        <title>Ladona fulva Genome sequencing and assembly.</title>
        <authorList>
            <person name="Murali S."/>
            <person name="Richards S."/>
            <person name="Bandaranaike D."/>
            <person name="Bellair M."/>
            <person name="Blankenburg K."/>
            <person name="Chao H."/>
            <person name="Dinh H."/>
            <person name="Doddapaneni H."/>
            <person name="Dugan-Rocha S."/>
            <person name="Elkadiri S."/>
            <person name="Gnanaolivu R."/>
            <person name="Hernandez B."/>
            <person name="Skinner E."/>
            <person name="Javaid M."/>
            <person name="Lee S."/>
            <person name="Li M."/>
            <person name="Ming W."/>
            <person name="Munidasa M."/>
            <person name="Muniz J."/>
            <person name="Nguyen L."/>
            <person name="Hughes D."/>
            <person name="Osuji N."/>
            <person name="Pu L.-L."/>
            <person name="Puazo M."/>
            <person name="Qu C."/>
            <person name="Quiroz J."/>
            <person name="Raj R."/>
            <person name="Weissenberger G."/>
            <person name="Xin Y."/>
            <person name="Zou X."/>
            <person name="Han Y."/>
            <person name="Worley K."/>
            <person name="Muzny D."/>
            <person name="Gibbs R."/>
        </authorList>
    </citation>
    <scope>NUCLEOTIDE SEQUENCE</scope>
    <source>
        <strain evidence="3">Sampled in the wild</strain>
    </source>
</reference>
<name>A0A8K0NWJ6_LADFU</name>
<organism evidence="3 4">
    <name type="scientific">Ladona fulva</name>
    <name type="common">Scarce chaser dragonfly</name>
    <name type="synonym">Libellula fulva</name>
    <dbReference type="NCBI Taxonomy" id="123851"/>
    <lineage>
        <taxon>Eukaryota</taxon>
        <taxon>Metazoa</taxon>
        <taxon>Ecdysozoa</taxon>
        <taxon>Arthropoda</taxon>
        <taxon>Hexapoda</taxon>
        <taxon>Insecta</taxon>
        <taxon>Pterygota</taxon>
        <taxon>Palaeoptera</taxon>
        <taxon>Odonata</taxon>
        <taxon>Epiprocta</taxon>
        <taxon>Anisoptera</taxon>
        <taxon>Libelluloidea</taxon>
        <taxon>Libellulidae</taxon>
        <taxon>Ladona</taxon>
    </lineage>
</organism>
<comment type="caution">
    <text evidence="3">The sequence shown here is derived from an EMBL/GenBank/DDBJ whole genome shotgun (WGS) entry which is preliminary data.</text>
</comment>
<gene>
    <name evidence="3" type="ORF">J437_LFUL001694</name>
</gene>
<reference evidence="3" key="1">
    <citation type="submission" date="2013-04" db="EMBL/GenBank/DDBJ databases">
        <authorList>
            <person name="Qu J."/>
            <person name="Murali S.C."/>
            <person name="Bandaranaike D."/>
            <person name="Bellair M."/>
            <person name="Blankenburg K."/>
            <person name="Chao H."/>
            <person name="Dinh H."/>
            <person name="Doddapaneni H."/>
            <person name="Downs B."/>
            <person name="Dugan-Rocha S."/>
            <person name="Elkadiri S."/>
            <person name="Gnanaolivu R.D."/>
            <person name="Hernandez B."/>
            <person name="Javaid M."/>
            <person name="Jayaseelan J.C."/>
            <person name="Lee S."/>
            <person name="Li M."/>
            <person name="Ming W."/>
            <person name="Munidasa M."/>
            <person name="Muniz J."/>
            <person name="Nguyen L."/>
            <person name="Ongeri F."/>
            <person name="Osuji N."/>
            <person name="Pu L.-L."/>
            <person name="Puazo M."/>
            <person name="Qu C."/>
            <person name="Quiroz J."/>
            <person name="Raj R."/>
            <person name="Weissenberger G."/>
            <person name="Xin Y."/>
            <person name="Zou X."/>
            <person name="Han Y."/>
            <person name="Richards S."/>
            <person name="Worley K."/>
            <person name="Muzny D."/>
            <person name="Gibbs R."/>
        </authorList>
    </citation>
    <scope>NUCLEOTIDE SEQUENCE</scope>
    <source>
        <strain evidence="3">Sampled in the wild</strain>
    </source>
</reference>
<evidence type="ECO:0000313" key="4">
    <source>
        <dbReference type="Proteomes" id="UP000792457"/>
    </source>
</evidence>
<dbReference type="PANTHER" id="PTHR33939:SF1">
    <property type="entry name" value="DUF4371 DOMAIN-CONTAINING PROTEIN"/>
    <property type="match status" value="1"/>
</dbReference>
<feature type="signal peptide" evidence="1">
    <location>
        <begin position="1"/>
        <end position="16"/>
    </location>
</feature>
<proteinExistence type="predicted"/>
<dbReference type="InterPro" id="IPR036397">
    <property type="entry name" value="RNaseH_sf"/>
</dbReference>
<dbReference type="AlphaFoldDB" id="A0A8K0NWJ6"/>
<keyword evidence="4" id="KW-1185">Reference proteome</keyword>
<dbReference type="OrthoDB" id="10039611at2759"/>
<sequence>MEAIATLLALKFVLETLNDLNLSCYVIEMPPGDLVPRAYWSQPCRRALSGGPLLLNYTSHVGRLGLKGGVSPLGKWLVGRQLVKGEHMAPIIIVLSNILRGSVIVLDNASYHSRKLEYLPSTSWKKDRIEGWLTSKNINFDNDCLKRDLLFLVHQVQKDFEKFKVDELAKSTGCSVLRLPPYHCELNPIEMVWAQITHYVSKNNTTFKKKSVERLISDSVGVVYPENWLFVMANNWTDAVKIKIAVKSNKKSGISTVLDGTEDDILFDDSDPSQSINDSDDTDDCRELYGFEEVAGF</sequence>